<evidence type="ECO:0000256" key="2">
    <source>
        <dbReference type="SAM" id="Phobius"/>
    </source>
</evidence>
<keyword evidence="5" id="KW-1185">Reference proteome</keyword>
<evidence type="ECO:0000313" key="4">
    <source>
        <dbReference type="EMBL" id="KJU83787.1"/>
    </source>
</evidence>
<feature type="region of interest" description="Disordered" evidence="1">
    <location>
        <begin position="39"/>
        <end position="71"/>
    </location>
</feature>
<feature type="transmembrane region" description="Helical" evidence="2">
    <location>
        <begin position="18"/>
        <end position="35"/>
    </location>
</feature>
<feature type="domain" description="Lcl C-terminal" evidence="3">
    <location>
        <begin position="73"/>
        <end position="193"/>
    </location>
</feature>
<comment type="caution">
    <text evidence="4">The sequence shown here is derived from an EMBL/GenBank/DDBJ whole genome shotgun (WGS) entry which is preliminary data.</text>
</comment>
<dbReference type="InterPro" id="IPR011460">
    <property type="entry name" value="Lcl_C"/>
</dbReference>
<evidence type="ECO:0000259" key="3">
    <source>
        <dbReference type="Pfam" id="PF07603"/>
    </source>
</evidence>
<evidence type="ECO:0000256" key="1">
    <source>
        <dbReference type="SAM" id="MobiDB-lite"/>
    </source>
</evidence>
<organism evidence="4 5">
    <name type="scientific">Candidatus Magnetobacterium bavaricum</name>
    <dbReference type="NCBI Taxonomy" id="29290"/>
    <lineage>
        <taxon>Bacteria</taxon>
        <taxon>Pseudomonadati</taxon>
        <taxon>Nitrospirota</taxon>
        <taxon>Thermodesulfovibrionia</taxon>
        <taxon>Thermodesulfovibrionales</taxon>
        <taxon>Candidatus Magnetobacteriaceae</taxon>
        <taxon>Candidatus Magnetobacterium</taxon>
    </lineage>
</organism>
<dbReference type="AlphaFoldDB" id="A0A0F3GPR0"/>
<dbReference type="Proteomes" id="UP000033423">
    <property type="component" value="Unassembled WGS sequence"/>
</dbReference>
<reference evidence="4 5" key="1">
    <citation type="submission" date="2015-02" db="EMBL/GenBank/DDBJ databases">
        <title>Single-cell genomics of uncultivated deep-branching MTB reveals a conserved set of magnetosome genes.</title>
        <authorList>
            <person name="Kolinko S."/>
            <person name="Richter M."/>
            <person name="Glockner F.O."/>
            <person name="Brachmann A."/>
            <person name="Schuler D."/>
        </authorList>
    </citation>
    <scope>NUCLEOTIDE SEQUENCE [LARGE SCALE GENOMIC DNA]</scope>
    <source>
        <strain evidence="4">TM-1</strain>
    </source>
</reference>
<name>A0A0F3GPR0_9BACT</name>
<evidence type="ECO:0000313" key="5">
    <source>
        <dbReference type="Proteomes" id="UP000033423"/>
    </source>
</evidence>
<sequence length="196" mass="21875">MTVSPPTRKGLTPKQLQVIYIAVAVILFLIINFFSTHTPPQPPPPPPITTPPTPTPTPTPTPKSARFVDNGDQTITDKSTGLMWTKNANLPGTYKTWHEAKDYVASMNSGAGTYGYTDWRLPGKEELEGLIKGWKDAPYSWLKSQGFTNVQSGYYWSSTSYAHNTSGAWIVDMYDGNVFAYDKSGYYYVWPVRSGY</sequence>
<keyword evidence="2" id="KW-0472">Membrane</keyword>
<proteinExistence type="predicted"/>
<feature type="compositionally biased region" description="Pro residues" evidence="1">
    <location>
        <begin position="39"/>
        <end position="61"/>
    </location>
</feature>
<dbReference type="Pfam" id="PF07603">
    <property type="entry name" value="Lcl_C"/>
    <property type="match status" value="1"/>
</dbReference>
<keyword evidence="2" id="KW-0812">Transmembrane</keyword>
<protein>
    <submittedName>
        <fullName evidence="4">Protein containing DUF1566</fullName>
    </submittedName>
</protein>
<gene>
    <name evidence="4" type="ORF">MBAV_004020</name>
</gene>
<accession>A0A0F3GPR0</accession>
<dbReference type="PANTHER" id="PTHR35812">
    <property type="entry name" value="LIPOPROTEIN"/>
    <property type="match status" value="1"/>
</dbReference>
<keyword evidence="2" id="KW-1133">Transmembrane helix</keyword>
<dbReference type="EMBL" id="LACI01001719">
    <property type="protein sequence ID" value="KJU83787.1"/>
    <property type="molecule type" value="Genomic_DNA"/>
</dbReference>
<dbReference type="PANTHER" id="PTHR35812:SF1">
    <property type="entry name" value="LIPOPROTEIN"/>
    <property type="match status" value="1"/>
</dbReference>